<accession>A0A8I3X006</accession>
<proteinExistence type="predicted"/>
<evidence type="ECO:0000313" key="1">
    <source>
        <dbReference type="Ensembl" id="ENSCJAP00000083487.1"/>
    </source>
</evidence>
<dbReference type="GeneTree" id="ENSGT01150000286943"/>
<dbReference type="Proteomes" id="UP000008225">
    <property type="component" value="Chromosome 4"/>
</dbReference>
<reference evidence="1 2" key="1">
    <citation type="submission" date="2009-03" db="EMBL/GenBank/DDBJ databases">
        <authorList>
            <person name="Warren W."/>
            <person name="Ye L."/>
            <person name="Minx P."/>
            <person name="Worley K."/>
            <person name="Gibbs R."/>
            <person name="Wilson R.K."/>
        </authorList>
    </citation>
    <scope>NUCLEOTIDE SEQUENCE [LARGE SCALE GENOMIC DNA]</scope>
</reference>
<reference evidence="1" key="3">
    <citation type="submission" date="2025-09" db="UniProtKB">
        <authorList>
            <consortium name="Ensembl"/>
        </authorList>
    </citation>
    <scope>IDENTIFICATION</scope>
</reference>
<sequence>MLLPRLECNGIISAHRNLHFLDSSNSPASASRVAGTTVVTSFHHVGQVGLELPTSSDPPTWASQSAGITGISDLTLLEKILKHIRCRWLAFLLSGVLLLHLSEEPQVAAVGEGFSFFLFSPMATTLTCLMLEKIHHSNHNTMLCG</sequence>
<dbReference type="PRINTS" id="PR02045">
    <property type="entry name" value="F138DOMAIN"/>
</dbReference>
<dbReference type="AlphaFoldDB" id="A0A8I3X006"/>
<dbReference type="PANTHER" id="PTHR12138:SF133">
    <property type="entry name" value="SECRETED PROTEIN"/>
    <property type="match status" value="1"/>
</dbReference>
<name>A0A8I3X006_CALJA</name>
<evidence type="ECO:0000313" key="2">
    <source>
        <dbReference type="Proteomes" id="UP000008225"/>
    </source>
</evidence>
<protein>
    <submittedName>
        <fullName evidence="1">Uncharacterized protein</fullName>
    </submittedName>
</protein>
<organism evidence="1 2">
    <name type="scientific">Callithrix jacchus</name>
    <name type="common">White-tufted-ear marmoset</name>
    <name type="synonym">Simia Jacchus</name>
    <dbReference type="NCBI Taxonomy" id="9483"/>
    <lineage>
        <taxon>Eukaryota</taxon>
        <taxon>Metazoa</taxon>
        <taxon>Chordata</taxon>
        <taxon>Craniata</taxon>
        <taxon>Vertebrata</taxon>
        <taxon>Euteleostomi</taxon>
        <taxon>Mammalia</taxon>
        <taxon>Eutheria</taxon>
        <taxon>Euarchontoglires</taxon>
        <taxon>Primates</taxon>
        <taxon>Haplorrhini</taxon>
        <taxon>Platyrrhini</taxon>
        <taxon>Cebidae</taxon>
        <taxon>Callitrichinae</taxon>
        <taxon>Callithrix</taxon>
        <taxon>Callithrix</taxon>
    </lineage>
</organism>
<keyword evidence="2" id="KW-1185">Reference proteome</keyword>
<reference evidence="1" key="2">
    <citation type="submission" date="2025-08" db="UniProtKB">
        <authorList>
            <consortium name="Ensembl"/>
        </authorList>
    </citation>
    <scope>IDENTIFICATION</scope>
</reference>
<dbReference type="PANTHER" id="PTHR12138">
    <property type="entry name" value="PRIMATE-EXPANDED PROTEIN FAMILY"/>
    <property type="match status" value="1"/>
</dbReference>
<dbReference type="Ensembl" id="ENSCJAT00000147460.1">
    <property type="protein sequence ID" value="ENSCJAP00000083487.1"/>
    <property type="gene ID" value="ENSCJAG00000073641.1"/>
</dbReference>